<dbReference type="Pfam" id="PF19610">
    <property type="entry name" value="DUF6115"/>
    <property type="match status" value="1"/>
</dbReference>
<dbReference type="GO" id="GO:0000428">
    <property type="term" value="C:DNA-directed RNA polymerase complex"/>
    <property type="evidence" value="ECO:0007669"/>
    <property type="project" value="UniProtKB-KW"/>
</dbReference>
<keyword evidence="2" id="KW-0804">Transcription</keyword>
<reference evidence="2 3" key="1">
    <citation type="submission" date="2021-03" db="EMBL/GenBank/DDBJ databases">
        <title>Genomic Encyclopedia of Type Strains, Phase IV (KMG-IV): sequencing the most valuable type-strain genomes for metagenomic binning, comparative biology and taxonomic classification.</title>
        <authorList>
            <person name="Goeker M."/>
        </authorList>
    </citation>
    <scope>NUCLEOTIDE SEQUENCE [LARGE SCALE GENOMIC DNA]</scope>
    <source>
        <strain evidence="2 3">DSM 25790</strain>
    </source>
</reference>
<keyword evidence="3" id="KW-1185">Reference proteome</keyword>
<dbReference type="EMBL" id="JAGIKX010000001">
    <property type="protein sequence ID" value="MBP2256219.1"/>
    <property type="molecule type" value="Genomic_DNA"/>
</dbReference>
<keyword evidence="1" id="KW-1133">Transmembrane helix</keyword>
<keyword evidence="1" id="KW-0812">Transmembrane</keyword>
<evidence type="ECO:0000313" key="3">
    <source>
        <dbReference type="Proteomes" id="UP001519294"/>
    </source>
</evidence>
<organism evidence="2 3">
    <name type="scientific">Virgibacillus alimentarius</name>
    <dbReference type="NCBI Taxonomy" id="698769"/>
    <lineage>
        <taxon>Bacteria</taxon>
        <taxon>Bacillati</taxon>
        <taxon>Bacillota</taxon>
        <taxon>Bacilli</taxon>
        <taxon>Bacillales</taxon>
        <taxon>Bacillaceae</taxon>
        <taxon>Virgibacillus</taxon>
    </lineage>
</organism>
<dbReference type="InterPro" id="IPR046118">
    <property type="entry name" value="DUF6115"/>
</dbReference>
<proteinExistence type="predicted"/>
<protein>
    <submittedName>
        <fullName evidence="2">DNA-directed RNA polymerase specialized sigma24 family protein</fullName>
    </submittedName>
</protein>
<keyword evidence="1" id="KW-0472">Membrane</keyword>
<accession>A0ABS4S5N9</accession>
<sequence>MTILLLIVSFMLHLMALIAIYQLSKQIQMKKQVSTGDIFALFETYLNEIKDENRRLQQALNAHTPKSEGAPPASSDNIAIQNQNATKPKEVLCDNKLDSYEPSLKVQVLHRYHQGSTIEDIARELNCGKTEVALMIKLHKKNNRYTC</sequence>
<comment type="caution">
    <text evidence="2">The sequence shown here is derived from an EMBL/GenBank/DDBJ whole genome shotgun (WGS) entry which is preliminary data.</text>
</comment>
<gene>
    <name evidence="2" type="ORF">J2Z81_000151</name>
</gene>
<evidence type="ECO:0000313" key="2">
    <source>
        <dbReference type="EMBL" id="MBP2256219.1"/>
    </source>
</evidence>
<keyword evidence="2" id="KW-0240">DNA-directed RNA polymerase</keyword>
<name>A0ABS4S5N9_9BACI</name>
<feature type="transmembrane region" description="Helical" evidence="1">
    <location>
        <begin position="6"/>
        <end position="24"/>
    </location>
</feature>
<dbReference type="Proteomes" id="UP001519294">
    <property type="component" value="Unassembled WGS sequence"/>
</dbReference>
<dbReference type="RefSeq" id="WP_029266517.1">
    <property type="nucleotide sequence ID" value="NZ_JAGIKX010000001.1"/>
</dbReference>
<evidence type="ECO:0000256" key="1">
    <source>
        <dbReference type="SAM" id="Phobius"/>
    </source>
</evidence>